<dbReference type="AlphaFoldDB" id="A0A8J4T7C6"/>
<reference evidence="3" key="1">
    <citation type="submission" date="2019-05" db="EMBL/GenBank/DDBJ databases">
        <title>Annotation for the trematode Paragonimus heterotremus.</title>
        <authorList>
            <person name="Choi Y.-J."/>
        </authorList>
    </citation>
    <scope>NUCLEOTIDE SEQUENCE</scope>
    <source>
        <strain evidence="3">LC</strain>
    </source>
</reference>
<feature type="signal peptide" evidence="2">
    <location>
        <begin position="1"/>
        <end position="29"/>
    </location>
</feature>
<feature type="chain" id="PRO_5035197555" evidence="2">
    <location>
        <begin position="30"/>
        <end position="120"/>
    </location>
</feature>
<dbReference type="OrthoDB" id="6259594at2759"/>
<keyword evidence="1" id="KW-0812">Transmembrane</keyword>
<evidence type="ECO:0000313" key="4">
    <source>
        <dbReference type="Proteomes" id="UP000748531"/>
    </source>
</evidence>
<keyword evidence="1" id="KW-1133">Transmembrane helix</keyword>
<accession>A0A8J4T7C6</accession>
<sequence length="120" mass="13771">MSTIYFTMCYNTLISLFLLIVFVTVTGEARNLTCYVCNACFNASTLSKNQTRSGCNWCEKQTLNGILNRLCATNDCPNIPKGTEKYTYYCCQKDYCNGCNNVYPTIVIWSLFFGFMYLIR</sequence>
<gene>
    <name evidence="3" type="ORF">PHET_00141</name>
</gene>
<evidence type="ECO:0000313" key="3">
    <source>
        <dbReference type="EMBL" id="KAF5406340.1"/>
    </source>
</evidence>
<organism evidence="3 4">
    <name type="scientific">Paragonimus heterotremus</name>
    <dbReference type="NCBI Taxonomy" id="100268"/>
    <lineage>
        <taxon>Eukaryota</taxon>
        <taxon>Metazoa</taxon>
        <taxon>Spiralia</taxon>
        <taxon>Lophotrochozoa</taxon>
        <taxon>Platyhelminthes</taxon>
        <taxon>Trematoda</taxon>
        <taxon>Digenea</taxon>
        <taxon>Plagiorchiida</taxon>
        <taxon>Troglotremata</taxon>
        <taxon>Troglotrematidae</taxon>
        <taxon>Paragonimus</taxon>
    </lineage>
</organism>
<evidence type="ECO:0000256" key="1">
    <source>
        <dbReference type="SAM" id="Phobius"/>
    </source>
</evidence>
<name>A0A8J4T7C6_9TREM</name>
<evidence type="ECO:0000256" key="2">
    <source>
        <dbReference type="SAM" id="SignalP"/>
    </source>
</evidence>
<feature type="transmembrane region" description="Helical" evidence="1">
    <location>
        <begin position="102"/>
        <end position="119"/>
    </location>
</feature>
<comment type="caution">
    <text evidence="3">The sequence shown here is derived from an EMBL/GenBank/DDBJ whole genome shotgun (WGS) entry which is preliminary data.</text>
</comment>
<keyword evidence="1" id="KW-0472">Membrane</keyword>
<proteinExistence type="predicted"/>
<dbReference type="Proteomes" id="UP000748531">
    <property type="component" value="Unassembled WGS sequence"/>
</dbReference>
<protein>
    <submittedName>
        <fullName evidence="3">Uncharacterized protein</fullName>
    </submittedName>
</protein>
<keyword evidence="2" id="KW-0732">Signal</keyword>
<keyword evidence="4" id="KW-1185">Reference proteome</keyword>
<dbReference type="EMBL" id="LUCH01000031">
    <property type="protein sequence ID" value="KAF5406340.1"/>
    <property type="molecule type" value="Genomic_DNA"/>
</dbReference>